<gene>
    <name evidence="1" type="ORF">GCM10009533_28020</name>
</gene>
<evidence type="ECO:0000313" key="1">
    <source>
        <dbReference type="EMBL" id="GAA0527070.1"/>
    </source>
</evidence>
<comment type="caution">
    <text evidence="1">The sequence shown here is derived from an EMBL/GenBank/DDBJ whole genome shotgun (WGS) entry which is preliminary data.</text>
</comment>
<dbReference type="SUPFAM" id="SSF53213">
    <property type="entry name" value="LigB-like"/>
    <property type="match status" value="1"/>
</dbReference>
<keyword evidence="2" id="KW-1185">Reference proteome</keyword>
<reference evidence="1 2" key="1">
    <citation type="journal article" date="2019" name="Int. J. Syst. Evol. Microbiol.">
        <title>The Global Catalogue of Microorganisms (GCM) 10K type strain sequencing project: providing services to taxonomists for standard genome sequencing and annotation.</title>
        <authorList>
            <consortium name="The Broad Institute Genomics Platform"/>
            <consortium name="The Broad Institute Genome Sequencing Center for Infectious Disease"/>
            <person name="Wu L."/>
            <person name="Ma J."/>
        </authorList>
    </citation>
    <scope>NUCLEOTIDE SEQUENCE [LARGE SCALE GENOMIC DNA]</scope>
    <source>
        <strain evidence="1 2">JCM 10303</strain>
    </source>
</reference>
<proteinExistence type="predicted"/>
<evidence type="ECO:0000313" key="2">
    <source>
        <dbReference type="Proteomes" id="UP001500729"/>
    </source>
</evidence>
<dbReference type="Proteomes" id="UP001500729">
    <property type="component" value="Unassembled WGS sequence"/>
</dbReference>
<accession>A0ABN1CVA1</accession>
<sequence length="237" mass="24674">MITRVAVVPYPPLLIPELTVRSGAETAQLRGACLRAVSSLTEVAAEWVAVGVDRFGPAVLGPATTGTFASFGVDVPVSLSAAQAPAGGADPLLPLPALVTGWLRAQAGAARATAHLLAPDLDAQRCREYGRELAAGPDPVGLLVLADGTNCRTERSPNPPHERAEPVDELLRTALAEADADRLLELDATVAAQVGVEGRAALHALAGAAEDGRWRGKLLYSDVPFGVTYHVAVWSRL</sequence>
<name>A0ABN1CVA1_SACER</name>
<organism evidence="1 2">
    <name type="scientific">Saccharopolyspora erythraea</name>
    <name type="common">Streptomyces erythraeus</name>
    <dbReference type="NCBI Taxonomy" id="1836"/>
    <lineage>
        <taxon>Bacteria</taxon>
        <taxon>Bacillati</taxon>
        <taxon>Actinomycetota</taxon>
        <taxon>Actinomycetes</taxon>
        <taxon>Pseudonocardiales</taxon>
        <taxon>Pseudonocardiaceae</taxon>
        <taxon>Saccharopolyspora</taxon>
    </lineage>
</organism>
<dbReference type="EMBL" id="BAAAGS010000015">
    <property type="protein sequence ID" value="GAA0527070.1"/>
    <property type="molecule type" value="Genomic_DNA"/>
</dbReference>
<dbReference type="Gene3D" id="3.40.830.10">
    <property type="entry name" value="LigB-like"/>
    <property type="match status" value="1"/>
</dbReference>
<protein>
    <submittedName>
        <fullName evidence="1">Class III extradiol dioxygenase subunit B-like domain-containing protein</fullName>
    </submittedName>
</protein>